<protein>
    <submittedName>
        <fullName evidence="1">Uncharacterized protein</fullName>
    </submittedName>
</protein>
<dbReference type="Proteomes" id="UP001163321">
    <property type="component" value="Chromosome 1"/>
</dbReference>
<evidence type="ECO:0000313" key="2">
    <source>
        <dbReference type="Proteomes" id="UP001163321"/>
    </source>
</evidence>
<reference evidence="1 2" key="1">
    <citation type="journal article" date="2022" name="bioRxiv">
        <title>The genome of the oomycete Peronosclerospora sorghi, a cosmopolitan pathogen of maize and sorghum, is inflated with dispersed pseudogenes.</title>
        <authorList>
            <person name="Fletcher K."/>
            <person name="Martin F."/>
            <person name="Isakeit T."/>
            <person name="Cavanaugh K."/>
            <person name="Magill C."/>
            <person name="Michelmore R."/>
        </authorList>
    </citation>
    <scope>NUCLEOTIDE SEQUENCE [LARGE SCALE GENOMIC DNA]</scope>
    <source>
        <strain evidence="1">P6</strain>
    </source>
</reference>
<gene>
    <name evidence="1" type="ORF">PsorP6_000330</name>
</gene>
<name>A0ACC0WW69_9STRA</name>
<organism evidence="1 2">
    <name type="scientific">Peronosclerospora sorghi</name>
    <dbReference type="NCBI Taxonomy" id="230839"/>
    <lineage>
        <taxon>Eukaryota</taxon>
        <taxon>Sar</taxon>
        <taxon>Stramenopiles</taxon>
        <taxon>Oomycota</taxon>
        <taxon>Peronosporomycetes</taxon>
        <taxon>Peronosporales</taxon>
        <taxon>Peronosporaceae</taxon>
        <taxon>Peronosclerospora</taxon>
    </lineage>
</organism>
<dbReference type="EMBL" id="CM047580">
    <property type="protein sequence ID" value="KAI9922817.1"/>
    <property type="molecule type" value="Genomic_DNA"/>
</dbReference>
<sequence length="208" mass="23518">MSCTTSQFAAMGAALTCFTDKEIDYRDIKQRSSAKQSLLDRLRTSWSSGHIDDEEEDPVNWDVFLLQSNKSTASSGSRMLSDFYSRLLEESENCAFYFDSSGKRMKGKVLDRLELLNDYFLPLGPPCHLESLEMYSSSDDCFSTASTMMSEDDCWVSANRLFAVERHYLPSRSLLGRCSSMGNSSLKIDHGFTWPHLLEDVSSPNSNF</sequence>
<proteinExistence type="predicted"/>
<keyword evidence="2" id="KW-1185">Reference proteome</keyword>
<comment type="caution">
    <text evidence="1">The sequence shown here is derived from an EMBL/GenBank/DDBJ whole genome shotgun (WGS) entry which is preliminary data.</text>
</comment>
<accession>A0ACC0WW69</accession>
<evidence type="ECO:0000313" key="1">
    <source>
        <dbReference type="EMBL" id="KAI9922817.1"/>
    </source>
</evidence>